<feature type="active site" evidence="3">
    <location>
        <position position="46"/>
    </location>
</feature>
<dbReference type="PIRSF" id="PIRSF016184">
    <property type="entry name" value="PhzC_PhzF"/>
    <property type="match status" value="1"/>
</dbReference>
<dbReference type="OrthoDB" id="9788221at2"/>
<dbReference type="RefSeq" id="WP_033095949.1">
    <property type="nucleotide sequence ID" value="NZ_JQED01000056.1"/>
</dbReference>
<comment type="caution">
    <text evidence="4">The sequence shown here is derived from an EMBL/GenBank/DDBJ whole genome shotgun (WGS) entry which is preliminary data.</text>
</comment>
<evidence type="ECO:0000313" key="5">
    <source>
        <dbReference type="Proteomes" id="UP000029843"/>
    </source>
</evidence>
<dbReference type="GO" id="GO:0016853">
    <property type="term" value="F:isomerase activity"/>
    <property type="evidence" value="ECO:0007669"/>
    <property type="project" value="UniProtKB-KW"/>
</dbReference>
<dbReference type="PANTHER" id="PTHR13774">
    <property type="entry name" value="PHENAZINE BIOSYNTHESIS PROTEIN"/>
    <property type="match status" value="1"/>
</dbReference>
<dbReference type="PATRIC" id="fig|28229.4.peg.4418"/>
<reference evidence="4 5" key="1">
    <citation type="submission" date="2014-08" db="EMBL/GenBank/DDBJ databases">
        <title>Genomic and Phenotypic Diversity of Colwellia psychrerythraea strains from Disparate Marine Basins.</title>
        <authorList>
            <person name="Techtmann S.M."/>
            <person name="Stelling S.C."/>
            <person name="Utturkar S.M."/>
            <person name="Alshibli N."/>
            <person name="Harris A."/>
            <person name="Brown S.D."/>
            <person name="Hazen T.C."/>
        </authorList>
    </citation>
    <scope>NUCLEOTIDE SEQUENCE [LARGE SCALE GENOMIC DNA]</scope>
    <source>
        <strain evidence="4 5">ND2E</strain>
    </source>
</reference>
<dbReference type="PANTHER" id="PTHR13774:SF17">
    <property type="entry name" value="PHENAZINE BIOSYNTHESIS-LIKE DOMAIN-CONTAINING PROTEIN"/>
    <property type="match status" value="1"/>
</dbReference>
<dbReference type="SUPFAM" id="SSF54506">
    <property type="entry name" value="Diaminopimelate epimerase-like"/>
    <property type="match status" value="1"/>
</dbReference>
<gene>
    <name evidence="4" type="ORF">ND2E_0922</name>
</gene>
<organism evidence="4 5">
    <name type="scientific">Colwellia psychrerythraea</name>
    <name type="common">Vibrio psychroerythus</name>
    <dbReference type="NCBI Taxonomy" id="28229"/>
    <lineage>
        <taxon>Bacteria</taxon>
        <taxon>Pseudomonadati</taxon>
        <taxon>Pseudomonadota</taxon>
        <taxon>Gammaproteobacteria</taxon>
        <taxon>Alteromonadales</taxon>
        <taxon>Colwelliaceae</taxon>
        <taxon>Colwellia</taxon>
    </lineage>
</organism>
<evidence type="ECO:0000256" key="3">
    <source>
        <dbReference type="PIRSR" id="PIRSR016184-1"/>
    </source>
</evidence>
<dbReference type="InterPro" id="IPR003719">
    <property type="entry name" value="Phenazine_PhzF-like"/>
</dbReference>
<dbReference type="EMBL" id="JQED01000056">
    <property type="protein sequence ID" value="KGJ86750.1"/>
    <property type="molecule type" value="Genomic_DNA"/>
</dbReference>
<evidence type="ECO:0000256" key="1">
    <source>
        <dbReference type="ARBA" id="ARBA00008270"/>
    </source>
</evidence>
<proteinExistence type="inferred from homology"/>
<keyword evidence="2" id="KW-0413">Isomerase</keyword>
<dbReference type="Proteomes" id="UP000029843">
    <property type="component" value="Unassembled WGS sequence"/>
</dbReference>
<dbReference type="Pfam" id="PF02567">
    <property type="entry name" value="PhzC-PhzF"/>
    <property type="match status" value="1"/>
</dbReference>
<dbReference type="NCBIfam" id="TIGR00654">
    <property type="entry name" value="PhzF_family"/>
    <property type="match status" value="1"/>
</dbReference>
<name>A0A099K8Z3_COLPS</name>
<accession>A0A099K8Z3</accession>
<comment type="similarity">
    <text evidence="1">Belongs to the PhzF family.</text>
</comment>
<evidence type="ECO:0000313" key="4">
    <source>
        <dbReference type="EMBL" id="KGJ86750.1"/>
    </source>
</evidence>
<protein>
    <submittedName>
        <fullName evidence="4">Phenazine biosynthesis protein PhzF family</fullName>
    </submittedName>
</protein>
<dbReference type="Gene3D" id="3.10.310.10">
    <property type="entry name" value="Diaminopimelate Epimerase, Chain A, domain 1"/>
    <property type="match status" value="2"/>
</dbReference>
<evidence type="ECO:0000256" key="2">
    <source>
        <dbReference type="ARBA" id="ARBA00023235"/>
    </source>
</evidence>
<dbReference type="GO" id="GO:0005737">
    <property type="term" value="C:cytoplasm"/>
    <property type="evidence" value="ECO:0007669"/>
    <property type="project" value="TreeGrafter"/>
</dbReference>
<dbReference type="AlphaFoldDB" id="A0A099K8Z3"/>
<sequence length="260" mass="28824">MKIKIYQVDAFASCVFEGNPAAVCPLDEWLDDEILQKIAEENNLSETAFFVCSPLEVQLRWFTPREEVDLCGHATLAAAHVLYKHLGFKSPQVKFQTKSGELIVTKNESGFSMDFPASYPEIIDAPSDLLAGLGEIVPKQVMASFDYVIVLDSEEDVKHLKPDLSMWSKLDLRGVVVTAAANKVDFVSRCFFPKLGVDEDPITGSAHCELTPYWSSQLNLPSLKGRQLSKRSGIVSCELRGERVILTGNAVDYMAGEIFI</sequence>